<proteinExistence type="inferred from homology"/>
<evidence type="ECO:0000256" key="11">
    <source>
        <dbReference type="RuleBase" id="RU362091"/>
    </source>
</evidence>
<protein>
    <submittedName>
        <fullName evidence="13">Sodium-coupled monocarboxylate transporter 1</fullName>
    </submittedName>
</protein>
<evidence type="ECO:0000256" key="2">
    <source>
        <dbReference type="ARBA" id="ARBA00006434"/>
    </source>
</evidence>
<feature type="transmembrane region" description="Helical" evidence="12">
    <location>
        <begin position="362"/>
        <end position="388"/>
    </location>
</feature>
<keyword evidence="14" id="KW-1185">Reference proteome</keyword>
<comment type="caution">
    <text evidence="13">The sequence shown here is derived from an EMBL/GenBank/DDBJ whole genome shotgun (WGS) entry which is preliminary data.</text>
</comment>
<comment type="subcellular location">
    <subcellularLocation>
        <location evidence="1">Cell membrane</location>
        <topology evidence="1">Multi-pass membrane protein</topology>
    </subcellularLocation>
</comment>
<keyword evidence="7" id="KW-0915">Sodium</keyword>
<dbReference type="Proteomes" id="UP001626550">
    <property type="component" value="Unassembled WGS sequence"/>
</dbReference>
<dbReference type="PANTHER" id="PTHR42985:SF40">
    <property type="entry name" value="LD47995P-RELATED"/>
    <property type="match status" value="1"/>
</dbReference>
<dbReference type="PANTHER" id="PTHR42985">
    <property type="entry name" value="SODIUM-COUPLED MONOCARBOXYLATE TRANSPORTER"/>
    <property type="match status" value="1"/>
</dbReference>
<evidence type="ECO:0000256" key="10">
    <source>
        <dbReference type="ARBA" id="ARBA00023201"/>
    </source>
</evidence>
<evidence type="ECO:0000256" key="6">
    <source>
        <dbReference type="ARBA" id="ARBA00022989"/>
    </source>
</evidence>
<dbReference type="InterPro" id="IPR001734">
    <property type="entry name" value="Na/solute_symporter"/>
</dbReference>
<feature type="transmembrane region" description="Helical" evidence="12">
    <location>
        <begin position="12"/>
        <end position="33"/>
    </location>
</feature>
<evidence type="ECO:0000256" key="8">
    <source>
        <dbReference type="ARBA" id="ARBA00023065"/>
    </source>
</evidence>
<keyword evidence="5 12" id="KW-0812">Transmembrane</keyword>
<accession>A0ABD2PX05</accession>
<feature type="transmembrane region" description="Helical" evidence="12">
    <location>
        <begin position="185"/>
        <end position="205"/>
    </location>
</feature>
<evidence type="ECO:0000256" key="4">
    <source>
        <dbReference type="ARBA" id="ARBA00022475"/>
    </source>
</evidence>
<feature type="transmembrane region" description="Helical" evidence="12">
    <location>
        <begin position="126"/>
        <end position="148"/>
    </location>
</feature>
<dbReference type="InterPro" id="IPR051163">
    <property type="entry name" value="Sodium:Solute_Symporter_SSF"/>
</dbReference>
<dbReference type="InterPro" id="IPR038377">
    <property type="entry name" value="Na/Glc_symporter_sf"/>
</dbReference>
<evidence type="ECO:0000313" key="13">
    <source>
        <dbReference type="EMBL" id="KAL3311960.1"/>
    </source>
</evidence>
<evidence type="ECO:0000256" key="5">
    <source>
        <dbReference type="ARBA" id="ARBA00022692"/>
    </source>
</evidence>
<dbReference type="GO" id="GO:0005886">
    <property type="term" value="C:plasma membrane"/>
    <property type="evidence" value="ECO:0007669"/>
    <property type="project" value="UniProtKB-SubCell"/>
</dbReference>
<dbReference type="PROSITE" id="PS50283">
    <property type="entry name" value="NA_SOLUT_SYMP_3"/>
    <property type="match status" value="1"/>
</dbReference>
<feature type="transmembrane region" description="Helical" evidence="12">
    <location>
        <begin position="160"/>
        <end position="179"/>
    </location>
</feature>
<evidence type="ECO:0000256" key="12">
    <source>
        <dbReference type="SAM" id="Phobius"/>
    </source>
</evidence>
<keyword evidence="4" id="KW-1003">Cell membrane</keyword>
<feature type="transmembrane region" description="Helical" evidence="12">
    <location>
        <begin position="84"/>
        <end position="106"/>
    </location>
</feature>
<dbReference type="Pfam" id="PF00474">
    <property type="entry name" value="SSF"/>
    <property type="match status" value="1"/>
</dbReference>
<keyword evidence="6 12" id="KW-1133">Transmembrane helix</keyword>
<dbReference type="Gene3D" id="1.20.1730.10">
    <property type="entry name" value="Sodium/glucose cotransporter"/>
    <property type="match status" value="2"/>
</dbReference>
<name>A0ABD2PX05_9PLAT</name>
<evidence type="ECO:0000256" key="7">
    <source>
        <dbReference type="ARBA" id="ARBA00023053"/>
    </source>
</evidence>
<sequence>MELLAIQALSALDYVLFAAVLLISLGIGVFFAILARKVKNVEVLLNAAQSADLFPVSMSLTASFLSSVTLLGTPPMIYGIGTMYAWVLPAIPLVILALNHIYIPVFYNCGVSSPYEYLGERFNCRILRLLAATVFIIQMIIYMGIVIYLPCLAIGTVTGISVWGTVVTIGLVCTIYTAIGGLKAVLWTDAFQVGIMFASILMPIVKGSIDHKGFTNIWNIANEGGRLIFTEYLKRKEFEHVSVISRALWISLVLYAEYGECNPTRIKGMVTASDQIFPYYIATKFAIAPGSIGIFIAGIVSASLSTVSSGCNSLVAVTFRDILDPFFPSLDAQKKIILSKIMGFVFGGLTILFAYLSSLMGAAVQAALGLFGMLFGPLLGIFTLAMLFPFANKYASFFSFSMPSRSFLPDSTELLLQQVSVRCVPVLT</sequence>
<keyword evidence="3" id="KW-0813">Transport</keyword>
<dbReference type="GO" id="GO:0022857">
    <property type="term" value="F:transmembrane transporter activity"/>
    <property type="evidence" value="ECO:0007669"/>
    <property type="project" value="UniProtKB-ARBA"/>
</dbReference>
<evidence type="ECO:0000313" key="14">
    <source>
        <dbReference type="Proteomes" id="UP001626550"/>
    </source>
</evidence>
<evidence type="ECO:0000256" key="1">
    <source>
        <dbReference type="ARBA" id="ARBA00004651"/>
    </source>
</evidence>
<dbReference type="EMBL" id="JBJKFK010001939">
    <property type="protein sequence ID" value="KAL3311960.1"/>
    <property type="molecule type" value="Genomic_DNA"/>
</dbReference>
<evidence type="ECO:0000256" key="3">
    <source>
        <dbReference type="ARBA" id="ARBA00022448"/>
    </source>
</evidence>
<dbReference type="AlphaFoldDB" id="A0ABD2PX05"/>
<keyword evidence="9 12" id="KW-0472">Membrane</keyword>
<keyword evidence="8" id="KW-0406">Ion transport</keyword>
<comment type="similarity">
    <text evidence="2 11">Belongs to the sodium:solute symporter (SSF) (TC 2.A.21) family.</text>
</comment>
<keyword evidence="10" id="KW-0739">Sodium transport</keyword>
<organism evidence="13 14">
    <name type="scientific">Cichlidogyrus casuarinus</name>
    <dbReference type="NCBI Taxonomy" id="1844966"/>
    <lineage>
        <taxon>Eukaryota</taxon>
        <taxon>Metazoa</taxon>
        <taxon>Spiralia</taxon>
        <taxon>Lophotrochozoa</taxon>
        <taxon>Platyhelminthes</taxon>
        <taxon>Monogenea</taxon>
        <taxon>Monopisthocotylea</taxon>
        <taxon>Dactylogyridea</taxon>
        <taxon>Ancyrocephalidae</taxon>
        <taxon>Cichlidogyrus</taxon>
    </lineage>
</organism>
<evidence type="ECO:0000256" key="9">
    <source>
        <dbReference type="ARBA" id="ARBA00023136"/>
    </source>
</evidence>
<dbReference type="GO" id="GO:0006814">
    <property type="term" value="P:sodium ion transport"/>
    <property type="evidence" value="ECO:0007669"/>
    <property type="project" value="UniProtKB-KW"/>
</dbReference>
<feature type="transmembrane region" description="Helical" evidence="12">
    <location>
        <begin position="337"/>
        <end position="356"/>
    </location>
</feature>
<gene>
    <name evidence="13" type="primary">SLC5A8_3</name>
    <name evidence="13" type="ORF">Ciccas_009455</name>
</gene>
<reference evidence="13 14" key="1">
    <citation type="submission" date="2024-11" db="EMBL/GenBank/DDBJ databases">
        <title>Adaptive evolution of stress response genes in parasites aligns with host niche diversity.</title>
        <authorList>
            <person name="Hahn C."/>
            <person name="Resl P."/>
        </authorList>
    </citation>
    <scope>NUCLEOTIDE SEQUENCE [LARGE SCALE GENOMIC DNA]</scope>
    <source>
        <strain evidence="13">EGGRZ-B1_66</strain>
        <tissue evidence="13">Body</tissue>
    </source>
</reference>